<reference evidence="2 3" key="1">
    <citation type="submission" date="2022-11" db="EMBL/GenBank/DDBJ databases">
        <title>Anaerobic phenanthrene biodegradation by a DNRA strain PheN6.</title>
        <authorList>
            <person name="Zhang Z."/>
        </authorList>
    </citation>
    <scope>NUCLEOTIDE SEQUENCE [LARGE SCALE GENOMIC DNA]</scope>
    <source>
        <strain evidence="2 3">PheN6</strain>
    </source>
</reference>
<sequence length="265" mass="28836">MSRLSAEYARLMLEPQPHWKYRLGLSGCDSDGGPALSGHCLAAATAACAGNSPEQGLGPLSDVYRWWVDEDGDPLPADEWPAGSEPAGPLEQQLVGTTCLPNRVPGVSPVPTVEMIIAAFHETRWATAAVKTQPEGDTTLVNLETFYRLSWSREGFEPDEVDTVDPATMYGYRVQIRPRLVGYVYEFGDGASFGPTDSPGGTYPHGEVTHTYREPGRYRARVLVTFGAQFRVNGGPWIEVPDEVTVAQPATTVTVKEARAVLVNR</sequence>
<accession>A0ABT5GKM8</accession>
<keyword evidence="3" id="KW-1185">Reference proteome</keyword>
<dbReference type="InterPro" id="IPR035986">
    <property type="entry name" value="PKD_dom_sf"/>
</dbReference>
<feature type="domain" description="PKD" evidence="1">
    <location>
        <begin position="178"/>
        <end position="225"/>
    </location>
</feature>
<evidence type="ECO:0000313" key="2">
    <source>
        <dbReference type="EMBL" id="MDC5698717.1"/>
    </source>
</evidence>
<proteinExistence type="predicted"/>
<dbReference type="CDD" id="cd00146">
    <property type="entry name" value="PKD"/>
    <property type="match status" value="1"/>
</dbReference>
<name>A0ABT5GKM8_9MICO</name>
<organism evidence="2 3">
    <name type="scientific">Intrasporangium calvum</name>
    <dbReference type="NCBI Taxonomy" id="53358"/>
    <lineage>
        <taxon>Bacteria</taxon>
        <taxon>Bacillati</taxon>
        <taxon>Actinomycetota</taxon>
        <taxon>Actinomycetes</taxon>
        <taxon>Micrococcales</taxon>
        <taxon>Intrasporangiaceae</taxon>
        <taxon>Intrasporangium</taxon>
    </lineage>
</organism>
<protein>
    <submittedName>
        <fullName evidence="2">PKD domain-containing protein</fullName>
    </submittedName>
</protein>
<comment type="caution">
    <text evidence="2">The sequence shown here is derived from an EMBL/GenBank/DDBJ whole genome shotgun (WGS) entry which is preliminary data.</text>
</comment>
<evidence type="ECO:0000259" key="1">
    <source>
        <dbReference type="PROSITE" id="PS50093"/>
    </source>
</evidence>
<dbReference type="SUPFAM" id="SSF49299">
    <property type="entry name" value="PKD domain"/>
    <property type="match status" value="1"/>
</dbReference>
<dbReference type="PROSITE" id="PS50093">
    <property type="entry name" value="PKD"/>
    <property type="match status" value="1"/>
</dbReference>
<dbReference type="InterPro" id="IPR000601">
    <property type="entry name" value="PKD_dom"/>
</dbReference>
<gene>
    <name evidence="2" type="ORF">OO014_15785</name>
</gene>
<evidence type="ECO:0000313" key="3">
    <source>
        <dbReference type="Proteomes" id="UP001150259"/>
    </source>
</evidence>
<dbReference type="EMBL" id="JAPFQL010000081">
    <property type="protein sequence ID" value="MDC5698717.1"/>
    <property type="molecule type" value="Genomic_DNA"/>
</dbReference>
<dbReference type="Proteomes" id="UP001150259">
    <property type="component" value="Unassembled WGS sequence"/>
</dbReference>